<name>A0A6M0CFD4_9FLAO</name>
<organism evidence="2 3">
    <name type="scientific">Spongiivirga citrea</name>
    <dbReference type="NCBI Taxonomy" id="1481457"/>
    <lineage>
        <taxon>Bacteria</taxon>
        <taxon>Pseudomonadati</taxon>
        <taxon>Bacteroidota</taxon>
        <taxon>Flavobacteriia</taxon>
        <taxon>Flavobacteriales</taxon>
        <taxon>Flavobacteriaceae</taxon>
        <taxon>Spongiivirga</taxon>
    </lineage>
</organism>
<evidence type="ECO:0000256" key="1">
    <source>
        <dbReference type="SAM" id="Coils"/>
    </source>
</evidence>
<comment type="caution">
    <text evidence="2">The sequence shown here is derived from an EMBL/GenBank/DDBJ whole genome shotgun (WGS) entry which is preliminary data.</text>
</comment>
<dbReference type="EMBL" id="JAABOQ010000002">
    <property type="protein sequence ID" value="NER16555.1"/>
    <property type="molecule type" value="Genomic_DNA"/>
</dbReference>
<protein>
    <submittedName>
        <fullName evidence="2">Uncharacterized protein</fullName>
    </submittedName>
</protein>
<keyword evidence="1" id="KW-0175">Coiled coil</keyword>
<evidence type="ECO:0000313" key="2">
    <source>
        <dbReference type="EMBL" id="NER16555.1"/>
    </source>
</evidence>
<dbReference type="RefSeq" id="WP_164029827.1">
    <property type="nucleotide sequence ID" value="NZ_JAABOQ010000002.1"/>
</dbReference>
<feature type="coiled-coil region" evidence="1">
    <location>
        <begin position="17"/>
        <end position="44"/>
    </location>
</feature>
<gene>
    <name evidence="2" type="ORF">GWK10_05000</name>
</gene>
<dbReference type="Proteomes" id="UP000474296">
    <property type="component" value="Unassembled WGS sequence"/>
</dbReference>
<dbReference type="PROSITE" id="PS51257">
    <property type="entry name" value="PROKAR_LIPOPROTEIN"/>
    <property type="match status" value="1"/>
</dbReference>
<sequence>MKNLIGTLLGIVFILLCSCNTNEIEDLEREVRTLNDSLSLVQAEQNSLLDSISKLIESNDVFDINAVKMSQIKSLFEFIARQPEAADVLISASEQIYSDFTELLPFTDSTIVERGRALAFLFEAIARQPEAFDVLDDAATQFLGAFDPANMSSNFNADTEARGIAISELFNAIARQPAAFDNLDSTATKFMGAFKVSQMSTNTVIEGKARGIALNELFVAISRQPAAFDELEQTATKFLGDYDPAIFSDELIEISKSFALSGLNQGLGRNPESEDLLDSICIKFLNFSFLSE</sequence>
<proteinExistence type="predicted"/>
<evidence type="ECO:0000313" key="3">
    <source>
        <dbReference type="Proteomes" id="UP000474296"/>
    </source>
</evidence>
<dbReference type="AlphaFoldDB" id="A0A6M0CFD4"/>
<accession>A0A6M0CFD4</accession>
<keyword evidence="3" id="KW-1185">Reference proteome</keyword>
<reference evidence="2 3" key="1">
    <citation type="submission" date="2020-01" db="EMBL/GenBank/DDBJ databases">
        <title>Spongiivirga citrea KCTC 32990T.</title>
        <authorList>
            <person name="Wang G."/>
        </authorList>
    </citation>
    <scope>NUCLEOTIDE SEQUENCE [LARGE SCALE GENOMIC DNA]</scope>
    <source>
        <strain evidence="2 3">KCTC 32990</strain>
    </source>
</reference>